<dbReference type="PANTHER" id="PTHR12507">
    <property type="entry name" value="REDUCED GROWTH PHENOTYPE 1 RGP1, YEAST -RELATED"/>
    <property type="match status" value="1"/>
</dbReference>
<dbReference type="EMBL" id="BQMJ01000017">
    <property type="protein sequence ID" value="GJQ10579.1"/>
    <property type="molecule type" value="Genomic_DNA"/>
</dbReference>
<proteinExistence type="predicted"/>
<accession>A0A9C7PUQ3</accession>
<keyword evidence="3" id="KW-1185">Reference proteome</keyword>
<feature type="region of interest" description="Disordered" evidence="1">
    <location>
        <begin position="111"/>
        <end position="134"/>
    </location>
</feature>
<comment type="caution">
    <text evidence="2">The sequence shown here is derived from an EMBL/GenBank/DDBJ whole genome shotgun (WGS) entry which is preliminary data.</text>
</comment>
<evidence type="ECO:0000256" key="1">
    <source>
        <dbReference type="SAM" id="MobiDB-lite"/>
    </source>
</evidence>
<name>A0A9C7PUQ3_9RHOD</name>
<organism evidence="2 3">
    <name type="scientific">Galdieria partita</name>
    <dbReference type="NCBI Taxonomy" id="83374"/>
    <lineage>
        <taxon>Eukaryota</taxon>
        <taxon>Rhodophyta</taxon>
        <taxon>Bangiophyceae</taxon>
        <taxon>Galdieriales</taxon>
        <taxon>Galdieriaceae</taxon>
        <taxon>Galdieria</taxon>
    </lineage>
</organism>
<gene>
    <name evidence="2" type="ORF">GpartN1_g2370.t1</name>
</gene>
<evidence type="ECO:0000313" key="2">
    <source>
        <dbReference type="EMBL" id="GJQ10579.1"/>
    </source>
</evidence>
<dbReference type="Proteomes" id="UP001061958">
    <property type="component" value="Unassembled WGS sequence"/>
</dbReference>
<dbReference type="AlphaFoldDB" id="A0A9C7PUQ3"/>
<dbReference type="Pfam" id="PF08737">
    <property type="entry name" value="Rgp1"/>
    <property type="match status" value="1"/>
</dbReference>
<evidence type="ECO:0000313" key="3">
    <source>
        <dbReference type="Proteomes" id="UP001061958"/>
    </source>
</evidence>
<reference evidence="2" key="2">
    <citation type="submission" date="2022-01" db="EMBL/GenBank/DDBJ databases">
        <authorList>
            <person name="Hirooka S."/>
            <person name="Miyagishima S.Y."/>
        </authorList>
    </citation>
    <scope>NUCLEOTIDE SEQUENCE</scope>
    <source>
        <strain evidence="2">NBRC 102759</strain>
    </source>
</reference>
<dbReference type="InterPro" id="IPR014848">
    <property type="entry name" value="Rgp1"/>
</dbReference>
<dbReference type="OrthoDB" id="1918at2759"/>
<sequence length="547" mass="62841">MNIRLDVKLQAAGFTPTSEFRADLIISLNQHKEKQQLWRNQHKVIRKQSPVPSQETSPHHVSDRNDDRKLAYIVCQLAGRWVAERNWIVPFVYDSLDDRCLSHDNDDHLDVGSSNGDTHPSSSNYCEPTGNSSRDLRSLEKAGLDIPAVYKAALEDALHWGSSGVEGYSGFIFRYSPQVILTNQNINAEHSLVIHLSCRLPDYIPPTFRGTSIKYQYLLAIVAADASRLYKPQVLRIPLALTTSQATSVVRPIYIPWTSRPDFKEQFKPKSCSFRVHTRIIPNRDNIQRMIVLSPNGRITPFDKRDEDPRQFAVSFPVSEETIFDCNEEDRSIDGGGQVVQDDIQGPHTFPYFSQKDIYSTDDNVQSVYQIKQDTDIVCRIYIWKRVFRCGDSIVGFVEFSQSKIPCYRMTIKLETEERVHPKACNRFSKMPLIFRKSYGERMEYPSFEQNTEFIFTLPLDAPVSFETSAVSFLWLLRFVFEIPDGPVDLQDTKYHKLLSIPLSEVDYLLQRNTKLLNWCLPLVVYGGDRLAFVPDTVVSLDLSYDK</sequence>
<feature type="compositionally biased region" description="Polar residues" evidence="1">
    <location>
        <begin position="112"/>
        <end position="133"/>
    </location>
</feature>
<protein>
    <submittedName>
        <fullName evidence="2">Uncharacterized protein</fullName>
    </submittedName>
</protein>
<reference evidence="2" key="1">
    <citation type="journal article" date="2022" name="Proc. Natl. Acad. Sci. U.S.A.">
        <title>Life cycle and functional genomics of the unicellular red alga Galdieria for elucidating algal and plant evolution and industrial use.</title>
        <authorList>
            <person name="Hirooka S."/>
            <person name="Itabashi T."/>
            <person name="Ichinose T.M."/>
            <person name="Onuma R."/>
            <person name="Fujiwara T."/>
            <person name="Yamashita S."/>
            <person name="Jong L.W."/>
            <person name="Tomita R."/>
            <person name="Iwane A.H."/>
            <person name="Miyagishima S.Y."/>
        </authorList>
    </citation>
    <scope>NUCLEOTIDE SEQUENCE</scope>
    <source>
        <strain evidence="2">NBRC 102759</strain>
    </source>
</reference>